<comment type="caution">
    <text evidence="9">The sequence shown here is derived from an EMBL/GenBank/DDBJ whole genome shotgun (WGS) entry which is preliminary data.</text>
</comment>
<evidence type="ECO:0000256" key="2">
    <source>
        <dbReference type="ARBA" id="ARBA00022475"/>
    </source>
</evidence>
<evidence type="ECO:0000256" key="4">
    <source>
        <dbReference type="ARBA" id="ARBA00022649"/>
    </source>
</evidence>
<keyword evidence="4" id="KW-1277">Toxin-antitoxin system</keyword>
<keyword evidence="7 8" id="KW-0472">Membrane</keyword>
<dbReference type="Pfam" id="PF01848">
    <property type="entry name" value="HOK_GEF"/>
    <property type="match status" value="1"/>
</dbReference>
<feature type="transmembrane region" description="Helical" evidence="8">
    <location>
        <begin position="25"/>
        <end position="44"/>
    </location>
</feature>
<dbReference type="PROSITE" id="PS00556">
    <property type="entry name" value="HOK_GEF"/>
    <property type="match status" value="1"/>
</dbReference>
<keyword evidence="2" id="KW-1003">Cell membrane</keyword>
<evidence type="ECO:0000256" key="8">
    <source>
        <dbReference type="RuleBase" id="RU221113"/>
    </source>
</evidence>
<evidence type="ECO:0000313" key="10">
    <source>
        <dbReference type="Proteomes" id="UP001152651"/>
    </source>
</evidence>
<keyword evidence="6 8" id="KW-1133">Transmembrane helix</keyword>
<gene>
    <name evidence="9" type="ORF">FBBNIHIM_06045</name>
</gene>
<dbReference type="Proteomes" id="UP001152651">
    <property type="component" value="Unassembled WGS sequence"/>
</dbReference>
<evidence type="ECO:0000256" key="7">
    <source>
        <dbReference type="ARBA" id="ARBA00023136"/>
    </source>
</evidence>
<organism evidence="9 10">
    <name type="scientific">Pseudocitrobacter vendiensis</name>
    <dbReference type="NCBI Taxonomy" id="2488306"/>
    <lineage>
        <taxon>Bacteria</taxon>
        <taxon>Pseudomonadati</taxon>
        <taxon>Pseudomonadota</taxon>
        <taxon>Gammaproteobacteria</taxon>
        <taxon>Enterobacterales</taxon>
        <taxon>Enterobacteriaceae</taxon>
        <taxon>Pseudocitrobacter</taxon>
    </lineage>
</organism>
<dbReference type="EMBL" id="CALSBS010000003">
    <property type="protein sequence ID" value="CAH6636377.1"/>
    <property type="molecule type" value="Genomic_DNA"/>
</dbReference>
<dbReference type="InterPro" id="IPR000021">
    <property type="entry name" value="Hok/gef_toxin"/>
</dbReference>
<evidence type="ECO:0000256" key="5">
    <source>
        <dbReference type="ARBA" id="ARBA00022692"/>
    </source>
</evidence>
<dbReference type="InterPro" id="IPR018084">
    <property type="entry name" value="Hok/gef_toxin_CS"/>
</dbReference>
<keyword evidence="5 8" id="KW-0812">Transmembrane</keyword>
<keyword evidence="3" id="KW-0997">Cell inner membrane</keyword>
<keyword evidence="10" id="KW-1185">Reference proteome</keyword>
<evidence type="ECO:0000313" key="9">
    <source>
        <dbReference type="EMBL" id="CAH6636377.1"/>
    </source>
</evidence>
<evidence type="ECO:0000256" key="6">
    <source>
        <dbReference type="ARBA" id="ARBA00022989"/>
    </source>
</evidence>
<dbReference type="PRINTS" id="PR00281">
    <property type="entry name" value="HOKGEFTOXIC"/>
</dbReference>
<proteinExistence type="inferred from homology"/>
<name>A0ABM9F6I7_9ENTR</name>
<comment type="subcellular location">
    <subcellularLocation>
        <location evidence="1 8">Cell inner membrane</location>
        <topology evidence="1 8">Single-pass membrane protein</topology>
    </subcellularLocation>
</comment>
<evidence type="ECO:0000256" key="3">
    <source>
        <dbReference type="ARBA" id="ARBA00022519"/>
    </source>
</evidence>
<dbReference type="NCBIfam" id="NF007290">
    <property type="entry name" value="PRK09759.1"/>
    <property type="match status" value="1"/>
</dbReference>
<protein>
    <submittedName>
        <fullName evidence="9">Hok/gef family</fullName>
    </submittedName>
</protein>
<comment type="similarity">
    <text evidence="8">Belongs to the hok/gef family.</text>
</comment>
<sequence length="70" mass="8064">MHRHHKGSLLLVGNQHRRLGMPQKYLLFSLVVICFTLLLFTWMVRDSLCELHIKQGSNELAAFLACGNKK</sequence>
<accession>A0ABM9F6I7</accession>
<reference evidence="9" key="1">
    <citation type="submission" date="2022-05" db="EMBL/GenBank/DDBJ databases">
        <authorList>
            <person name="Blom J."/>
        </authorList>
    </citation>
    <scope>NUCLEOTIDE SEQUENCE</scope>
    <source>
        <strain evidence="9">Type strain: CPO20170097</strain>
    </source>
</reference>
<evidence type="ECO:0000256" key="1">
    <source>
        <dbReference type="ARBA" id="ARBA00004377"/>
    </source>
</evidence>